<dbReference type="AlphaFoldDB" id="A0A5J9W0H2"/>
<gene>
    <name evidence="5" type="ORF">EJB05_14948</name>
</gene>
<feature type="domain" description="Protein kinase" evidence="4">
    <location>
        <begin position="100"/>
        <end position="371"/>
    </location>
</feature>
<feature type="region of interest" description="Disordered" evidence="3">
    <location>
        <begin position="1"/>
        <end position="37"/>
    </location>
</feature>
<dbReference type="SUPFAM" id="SSF56112">
    <property type="entry name" value="Protein kinase-like (PK-like)"/>
    <property type="match status" value="1"/>
</dbReference>
<feature type="compositionally biased region" description="Polar residues" evidence="3">
    <location>
        <begin position="23"/>
        <end position="37"/>
    </location>
</feature>
<dbReference type="Pfam" id="PF07714">
    <property type="entry name" value="PK_Tyr_Ser-Thr"/>
    <property type="match status" value="1"/>
</dbReference>
<dbReference type="PROSITE" id="PS50011">
    <property type="entry name" value="PROTEIN_KINASE_DOM"/>
    <property type="match status" value="1"/>
</dbReference>
<dbReference type="Gene3D" id="1.10.510.10">
    <property type="entry name" value="Transferase(Phosphotransferase) domain 1"/>
    <property type="match status" value="1"/>
</dbReference>
<feature type="non-terminal residue" evidence="5">
    <location>
        <position position="1"/>
    </location>
</feature>
<dbReference type="GO" id="GO:0004672">
    <property type="term" value="F:protein kinase activity"/>
    <property type="evidence" value="ECO:0007669"/>
    <property type="project" value="InterPro"/>
</dbReference>
<dbReference type="Proteomes" id="UP000324897">
    <property type="component" value="Chromosome 4"/>
</dbReference>
<evidence type="ECO:0000313" key="5">
    <source>
        <dbReference type="EMBL" id="TVU41431.1"/>
    </source>
</evidence>
<dbReference type="FunFam" id="3.30.200.20:FF:000521">
    <property type="entry name" value="Protein kinase superfamily protein"/>
    <property type="match status" value="1"/>
</dbReference>
<keyword evidence="1" id="KW-0547">Nucleotide-binding</keyword>
<dbReference type="InterPro" id="IPR000719">
    <property type="entry name" value="Prot_kinase_dom"/>
</dbReference>
<dbReference type="GO" id="GO:0005886">
    <property type="term" value="C:plasma membrane"/>
    <property type="evidence" value="ECO:0007669"/>
    <property type="project" value="TreeGrafter"/>
</dbReference>
<evidence type="ECO:0000256" key="1">
    <source>
        <dbReference type="ARBA" id="ARBA00022741"/>
    </source>
</evidence>
<dbReference type="InterPro" id="IPR011009">
    <property type="entry name" value="Kinase-like_dom_sf"/>
</dbReference>
<organism evidence="5 6">
    <name type="scientific">Eragrostis curvula</name>
    <name type="common">weeping love grass</name>
    <dbReference type="NCBI Taxonomy" id="38414"/>
    <lineage>
        <taxon>Eukaryota</taxon>
        <taxon>Viridiplantae</taxon>
        <taxon>Streptophyta</taxon>
        <taxon>Embryophyta</taxon>
        <taxon>Tracheophyta</taxon>
        <taxon>Spermatophyta</taxon>
        <taxon>Magnoliopsida</taxon>
        <taxon>Liliopsida</taxon>
        <taxon>Poales</taxon>
        <taxon>Poaceae</taxon>
        <taxon>PACMAD clade</taxon>
        <taxon>Chloridoideae</taxon>
        <taxon>Eragrostideae</taxon>
        <taxon>Eragrostidinae</taxon>
        <taxon>Eragrostis</taxon>
    </lineage>
</organism>
<evidence type="ECO:0000256" key="2">
    <source>
        <dbReference type="ARBA" id="ARBA00022840"/>
    </source>
</evidence>
<dbReference type="Gramene" id="TVU41431">
    <property type="protein sequence ID" value="TVU41431"/>
    <property type="gene ID" value="EJB05_14948"/>
</dbReference>
<dbReference type="FunFam" id="1.10.510.10:FF:001111">
    <property type="entry name" value="Protein kinase superfamily protein"/>
    <property type="match status" value="1"/>
</dbReference>
<protein>
    <recommendedName>
        <fullName evidence="4">Protein kinase domain-containing protein</fullName>
    </recommendedName>
</protein>
<evidence type="ECO:0000313" key="6">
    <source>
        <dbReference type="Proteomes" id="UP000324897"/>
    </source>
</evidence>
<dbReference type="InterPro" id="IPR001245">
    <property type="entry name" value="Ser-Thr/Tyr_kinase_cat_dom"/>
</dbReference>
<sequence>MLSKRERARKQQDRRKEQRESTGHPSFHQSLGRQCRSSNPRRICCSALTPVSRPVPARRGLCLEEWAASAAVSASAARVRTLPFVRRFRMREVEAATNGFTTALETAGAARGTAYRARFAGGLVATVRRASSGEGQDRGDFYLEVQLLGRLNHRHVVRLHGFSEGHRDRFLVFDHMENRSLKECLHDPLRTPLDWRTRLQVAIDIAAALEYLYYFCDPPVFHVSVNSSNVMMDANFNAKLSDVSVISHDIKRAITNAESFQGQVEQRRRELVFQYGVLVLELVTGQSPGGDGELVRWVQEPGLAGSMHRMVDADLGGAYDARELRDLVLVARLCTRRGDDDDDAGVVSIPQIVRYLQGKVERLGRCDNRCG</sequence>
<evidence type="ECO:0000259" key="4">
    <source>
        <dbReference type="PROSITE" id="PS50011"/>
    </source>
</evidence>
<evidence type="ECO:0000256" key="3">
    <source>
        <dbReference type="SAM" id="MobiDB-lite"/>
    </source>
</evidence>
<keyword evidence="6" id="KW-1185">Reference proteome</keyword>
<feature type="compositionally biased region" description="Basic and acidic residues" evidence="3">
    <location>
        <begin position="9"/>
        <end position="22"/>
    </location>
</feature>
<reference evidence="5 6" key="1">
    <citation type="journal article" date="2019" name="Sci. Rep.">
        <title>A high-quality genome of Eragrostis curvula grass provides insights into Poaceae evolution and supports new strategies to enhance forage quality.</title>
        <authorList>
            <person name="Carballo J."/>
            <person name="Santos B.A.C.M."/>
            <person name="Zappacosta D."/>
            <person name="Garbus I."/>
            <person name="Selva J.P."/>
            <person name="Gallo C.A."/>
            <person name="Diaz A."/>
            <person name="Albertini E."/>
            <person name="Caccamo M."/>
            <person name="Echenique V."/>
        </authorList>
    </citation>
    <scope>NUCLEOTIDE SEQUENCE [LARGE SCALE GENOMIC DNA]</scope>
    <source>
        <strain evidence="6">cv. Victoria</strain>
        <tissue evidence="5">Leaf</tissue>
    </source>
</reference>
<dbReference type="PANTHER" id="PTHR27001:SF20">
    <property type="entry name" value="PROTEIN KINASE SUPERFAMILY PROTEIN"/>
    <property type="match status" value="1"/>
</dbReference>
<comment type="caution">
    <text evidence="5">The sequence shown here is derived from an EMBL/GenBank/DDBJ whole genome shotgun (WGS) entry which is preliminary data.</text>
</comment>
<name>A0A5J9W0H2_9POAL</name>
<dbReference type="Gene3D" id="3.30.200.20">
    <property type="entry name" value="Phosphorylase Kinase, domain 1"/>
    <property type="match status" value="1"/>
</dbReference>
<accession>A0A5J9W0H2</accession>
<keyword evidence="2" id="KW-0067">ATP-binding</keyword>
<dbReference type="GO" id="GO:0005524">
    <property type="term" value="F:ATP binding"/>
    <property type="evidence" value="ECO:0007669"/>
    <property type="project" value="UniProtKB-KW"/>
</dbReference>
<dbReference type="OrthoDB" id="4062651at2759"/>
<dbReference type="PANTHER" id="PTHR27001">
    <property type="entry name" value="OS01G0253100 PROTEIN"/>
    <property type="match status" value="1"/>
</dbReference>
<proteinExistence type="predicted"/>
<dbReference type="EMBL" id="RWGY01000007">
    <property type="protein sequence ID" value="TVU41431.1"/>
    <property type="molecule type" value="Genomic_DNA"/>
</dbReference>